<dbReference type="EMBL" id="CAVNYO010000169">
    <property type="protein sequence ID" value="CAK5271259.1"/>
    <property type="molecule type" value="Genomic_DNA"/>
</dbReference>
<comment type="caution">
    <text evidence="1">The sequence shown here is derived from an EMBL/GenBank/DDBJ whole genome shotgun (WGS) entry which is preliminary data.</text>
</comment>
<protein>
    <recommendedName>
        <fullName evidence="3">BTB domain-containing protein</fullName>
    </recommendedName>
</protein>
<dbReference type="Proteomes" id="UP001295794">
    <property type="component" value="Unassembled WGS sequence"/>
</dbReference>
<accession>A0AAD2H7A1</accession>
<proteinExistence type="predicted"/>
<organism evidence="1 2">
    <name type="scientific">Mycena citricolor</name>
    <dbReference type="NCBI Taxonomy" id="2018698"/>
    <lineage>
        <taxon>Eukaryota</taxon>
        <taxon>Fungi</taxon>
        <taxon>Dikarya</taxon>
        <taxon>Basidiomycota</taxon>
        <taxon>Agaricomycotina</taxon>
        <taxon>Agaricomycetes</taxon>
        <taxon>Agaricomycetidae</taxon>
        <taxon>Agaricales</taxon>
        <taxon>Marasmiineae</taxon>
        <taxon>Mycenaceae</taxon>
        <taxon>Mycena</taxon>
    </lineage>
</organism>
<reference evidence="1" key="1">
    <citation type="submission" date="2023-11" db="EMBL/GenBank/DDBJ databases">
        <authorList>
            <person name="De Vega J J."/>
            <person name="De Vega J J."/>
        </authorList>
    </citation>
    <scope>NUCLEOTIDE SEQUENCE</scope>
</reference>
<evidence type="ECO:0008006" key="3">
    <source>
        <dbReference type="Google" id="ProtNLM"/>
    </source>
</evidence>
<dbReference type="AlphaFoldDB" id="A0AAD2H7A1"/>
<sequence>MPTFMPARASVSECSIVTKKIAVVPNHAGLIKDPRFWMDDGDCCLRVGDVHFNIHHSLLLPDALQENLFTQAATSTEADGSPEQPIVLAEVSVNELRSYLRFAYTKSDIPDLRLLALGSQFHDLIQATAVGRRLKLASFCRRMHRLVLRVLCADDDEVLCSCSVETYVSLLELSRQHPVKNGNLEGLVVDAWIRRLEELGSIQTAIEVGESMNLRKLLGFTYYAVLKMLDADAADALATEPYTSRAVPFCVPADLLHPIHRERILVGAWSLNHAWSRIISTVPPLPTPWCTHAGAPRPDPRCNCPVWWAQAWATAVAEVLVEFAECDVLTKLARLRAVILSDRAISCVTVRNAADGILRGMLKDLRSEIPSHFLGPAPGERVVRQRAQEEGPEREAPCAPLLPAAEIV</sequence>
<evidence type="ECO:0000313" key="2">
    <source>
        <dbReference type="Proteomes" id="UP001295794"/>
    </source>
</evidence>
<keyword evidence="2" id="KW-1185">Reference proteome</keyword>
<gene>
    <name evidence="1" type="ORF">MYCIT1_LOCUS16182</name>
</gene>
<name>A0AAD2H7A1_9AGAR</name>
<evidence type="ECO:0000313" key="1">
    <source>
        <dbReference type="EMBL" id="CAK5271259.1"/>
    </source>
</evidence>